<comment type="caution">
    <text evidence="8">Lacks conserved residue(s) required for the propagation of feature annotation.</text>
</comment>
<gene>
    <name evidence="9" type="primary">Dwil\GK19551</name>
    <name evidence="9" type="ORF">Dwil_GK19551</name>
</gene>
<dbReference type="GO" id="GO:0030425">
    <property type="term" value="C:dendrite"/>
    <property type="evidence" value="ECO:0007669"/>
    <property type="project" value="TreeGrafter"/>
</dbReference>
<dbReference type="Pfam" id="PF08395">
    <property type="entry name" value="7tm_7"/>
    <property type="match status" value="1"/>
</dbReference>
<keyword evidence="5 8" id="KW-0472">Membrane</keyword>
<dbReference type="eggNOG" id="ENOG502TBUU">
    <property type="taxonomic scope" value="Eukaryota"/>
</dbReference>
<dbReference type="GO" id="GO:0043025">
    <property type="term" value="C:neuronal cell body"/>
    <property type="evidence" value="ECO:0007669"/>
    <property type="project" value="TreeGrafter"/>
</dbReference>
<name>B4MNK9_DROWI</name>
<dbReference type="PANTHER" id="PTHR21143:SF131">
    <property type="entry name" value="GUSTATORY AND ODORANT RECEPTOR 63A-RELATED"/>
    <property type="match status" value="1"/>
</dbReference>
<dbReference type="GO" id="GO:0030424">
    <property type="term" value="C:axon"/>
    <property type="evidence" value="ECO:0007669"/>
    <property type="project" value="TreeGrafter"/>
</dbReference>
<dbReference type="OrthoDB" id="8043605at2759"/>
<dbReference type="HOGENOM" id="CLU_043996_0_0_1"/>
<feature type="transmembrane region" description="Helical" evidence="8">
    <location>
        <begin position="109"/>
        <end position="128"/>
    </location>
</feature>
<keyword evidence="6 8" id="KW-0675">Receptor</keyword>
<feature type="transmembrane region" description="Helical" evidence="8">
    <location>
        <begin position="12"/>
        <end position="35"/>
    </location>
</feature>
<evidence type="ECO:0000256" key="2">
    <source>
        <dbReference type="ARBA" id="ARBA00022475"/>
    </source>
</evidence>
<comment type="similarity">
    <text evidence="8">Belongs to the insect chemoreceptor superfamily. Gustatory receptor (GR) family.</text>
</comment>
<dbReference type="GO" id="GO:0033041">
    <property type="term" value="F:sweet taste receptor activity"/>
    <property type="evidence" value="ECO:0007669"/>
    <property type="project" value="TreeGrafter"/>
</dbReference>
<dbReference type="KEGG" id="dwi:6639836"/>
<evidence type="ECO:0000256" key="7">
    <source>
        <dbReference type="ARBA" id="ARBA00023224"/>
    </source>
</evidence>
<dbReference type="GO" id="GO:0007165">
    <property type="term" value="P:signal transduction"/>
    <property type="evidence" value="ECO:0007669"/>
    <property type="project" value="UniProtKB-KW"/>
</dbReference>
<evidence type="ECO:0000313" key="9">
    <source>
        <dbReference type="EMBL" id="EDW73698.2"/>
    </source>
</evidence>
<dbReference type="InParanoid" id="B4MNK9"/>
<feature type="transmembrane region" description="Helical" evidence="8">
    <location>
        <begin position="47"/>
        <end position="68"/>
    </location>
</feature>
<evidence type="ECO:0000256" key="1">
    <source>
        <dbReference type="ARBA" id="ARBA00004651"/>
    </source>
</evidence>
<keyword evidence="3 8" id="KW-0812">Transmembrane</keyword>
<dbReference type="InterPro" id="IPR013604">
    <property type="entry name" value="7TM_chemorcpt"/>
</dbReference>
<evidence type="ECO:0000256" key="6">
    <source>
        <dbReference type="ARBA" id="ARBA00023170"/>
    </source>
</evidence>
<dbReference type="EMBL" id="CH963848">
    <property type="protein sequence ID" value="EDW73698.2"/>
    <property type="molecule type" value="Genomic_DNA"/>
</dbReference>
<evidence type="ECO:0000313" key="10">
    <source>
        <dbReference type="Proteomes" id="UP000007798"/>
    </source>
</evidence>
<keyword evidence="10" id="KW-1185">Reference proteome</keyword>
<keyword evidence="4 8" id="KW-1133">Transmembrane helix</keyword>
<dbReference type="Proteomes" id="UP000007798">
    <property type="component" value="Unassembled WGS sequence"/>
</dbReference>
<keyword evidence="2 8" id="KW-1003">Cell membrane</keyword>
<keyword evidence="7 8" id="KW-0807">Transducer</keyword>
<accession>B4MNK9</accession>
<proteinExistence type="inferred from homology"/>
<dbReference type="AlphaFoldDB" id="B4MNK9"/>
<reference evidence="9 10" key="1">
    <citation type="journal article" date="2007" name="Nature">
        <title>Evolution of genes and genomes on the Drosophila phylogeny.</title>
        <authorList>
            <consortium name="Drosophila 12 Genomes Consortium"/>
            <person name="Clark A.G."/>
            <person name="Eisen M.B."/>
            <person name="Smith D.R."/>
            <person name="Bergman C.M."/>
            <person name="Oliver B."/>
            <person name="Markow T.A."/>
            <person name="Kaufman T.C."/>
            <person name="Kellis M."/>
            <person name="Gelbart W."/>
            <person name="Iyer V.N."/>
            <person name="Pollard D.A."/>
            <person name="Sackton T.B."/>
            <person name="Larracuente A.M."/>
            <person name="Singh N.D."/>
            <person name="Abad J.P."/>
            <person name="Abt D.N."/>
            <person name="Adryan B."/>
            <person name="Aguade M."/>
            <person name="Akashi H."/>
            <person name="Anderson W.W."/>
            <person name="Aquadro C.F."/>
            <person name="Ardell D.H."/>
            <person name="Arguello R."/>
            <person name="Artieri C.G."/>
            <person name="Barbash D.A."/>
            <person name="Barker D."/>
            <person name="Barsanti P."/>
            <person name="Batterham P."/>
            <person name="Batzoglou S."/>
            <person name="Begun D."/>
            <person name="Bhutkar A."/>
            <person name="Blanco E."/>
            <person name="Bosak S.A."/>
            <person name="Bradley R.K."/>
            <person name="Brand A.D."/>
            <person name="Brent M.R."/>
            <person name="Brooks A.N."/>
            <person name="Brown R.H."/>
            <person name="Butlin R.K."/>
            <person name="Caggese C."/>
            <person name="Calvi B.R."/>
            <person name="Bernardo de Carvalho A."/>
            <person name="Caspi A."/>
            <person name="Castrezana S."/>
            <person name="Celniker S.E."/>
            <person name="Chang J.L."/>
            <person name="Chapple C."/>
            <person name="Chatterji S."/>
            <person name="Chinwalla A."/>
            <person name="Civetta A."/>
            <person name="Clifton S.W."/>
            <person name="Comeron J.M."/>
            <person name="Costello J.C."/>
            <person name="Coyne J.A."/>
            <person name="Daub J."/>
            <person name="David R.G."/>
            <person name="Delcher A.L."/>
            <person name="Delehaunty K."/>
            <person name="Do C.B."/>
            <person name="Ebling H."/>
            <person name="Edwards K."/>
            <person name="Eickbush T."/>
            <person name="Evans J.D."/>
            <person name="Filipski A."/>
            <person name="Findeiss S."/>
            <person name="Freyhult E."/>
            <person name="Fulton L."/>
            <person name="Fulton R."/>
            <person name="Garcia A.C."/>
            <person name="Gardiner A."/>
            <person name="Garfield D.A."/>
            <person name="Garvin B.E."/>
            <person name="Gibson G."/>
            <person name="Gilbert D."/>
            <person name="Gnerre S."/>
            <person name="Godfrey J."/>
            <person name="Good R."/>
            <person name="Gotea V."/>
            <person name="Gravely B."/>
            <person name="Greenberg A.J."/>
            <person name="Griffiths-Jones S."/>
            <person name="Gross S."/>
            <person name="Guigo R."/>
            <person name="Gustafson E.A."/>
            <person name="Haerty W."/>
            <person name="Hahn M.W."/>
            <person name="Halligan D.L."/>
            <person name="Halpern A.L."/>
            <person name="Halter G.M."/>
            <person name="Han M.V."/>
            <person name="Heger A."/>
            <person name="Hillier L."/>
            <person name="Hinrichs A.S."/>
            <person name="Holmes I."/>
            <person name="Hoskins R.A."/>
            <person name="Hubisz M.J."/>
            <person name="Hultmark D."/>
            <person name="Huntley M.A."/>
            <person name="Jaffe D.B."/>
            <person name="Jagadeeshan S."/>
            <person name="Jeck W.R."/>
            <person name="Johnson J."/>
            <person name="Jones C.D."/>
            <person name="Jordan W.C."/>
            <person name="Karpen G.H."/>
            <person name="Kataoka E."/>
            <person name="Keightley P.D."/>
            <person name="Kheradpour P."/>
            <person name="Kirkness E.F."/>
            <person name="Koerich L.B."/>
            <person name="Kristiansen K."/>
            <person name="Kudrna D."/>
            <person name="Kulathinal R.J."/>
            <person name="Kumar S."/>
            <person name="Kwok R."/>
            <person name="Lander E."/>
            <person name="Langley C.H."/>
            <person name="Lapoint R."/>
            <person name="Lazzaro B.P."/>
            <person name="Lee S.J."/>
            <person name="Levesque L."/>
            <person name="Li R."/>
            <person name="Lin C.F."/>
            <person name="Lin M.F."/>
            <person name="Lindblad-Toh K."/>
            <person name="Llopart A."/>
            <person name="Long M."/>
            <person name="Low L."/>
            <person name="Lozovsky E."/>
            <person name="Lu J."/>
            <person name="Luo M."/>
            <person name="Machado C.A."/>
            <person name="Makalowski W."/>
            <person name="Marzo M."/>
            <person name="Matsuda M."/>
            <person name="Matzkin L."/>
            <person name="McAllister B."/>
            <person name="McBride C.S."/>
            <person name="McKernan B."/>
            <person name="McKernan K."/>
            <person name="Mendez-Lago M."/>
            <person name="Minx P."/>
            <person name="Mollenhauer M.U."/>
            <person name="Montooth K."/>
            <person name="Mount S.M."/>
            <person name="Mu X."/>
            <person name="Myers E."/>
            <person name="Negre B."/>
            <person name="Newfeld S."/>
            <person name="Nielsen R."/>
            <person name="Noor M.A."/>
            <person name="O'Grady P."/>
            <person name="Pachter L."/>
            <person name="Papaceit M."/>
            <person name="Parisi M.J."/>
            <person name="Parisi M."/>
            <person name="Parts L."/>
            <person name="Pedersen J.S."/>
            <person name="Pesole G."/>
            <person name="Phillippy A.M."/>
            <person name="Ponting C.P."/>
            <person name="Pop M."/>
            <person name="Porcelli D."/>
            <person name="Powell J.R."/>
            <person name="Prohaska S."/>
            <person name="Pruitt K."/>
            <person name="Puig M."/>
            <person name="Quesneville H."/>
            <person name="Ram K.R."/>
            <person name="Rand D."/>
            <person name="Rasmussen M.D."/>
            <person name="Reed L.K."/>
            <person name="Reenan R."/>
            <person name="Reily A."/>
            <person name="Remington K.A."/>
            <person name="Rieger T.T."/>
            <person name="Ritchie M.G."/>
            <person name="Robin C."/>
            <person name="Rogers Y.H."/>
            <person name="Rohde C."/>
            <person name="Rozas J."/>
            <person name="Rubenfield M.J."/>
            <person name="Ruiz A."/>
            <person name="Russo S."/>
            <person name="Salzberg S.L."/>
            <person name="Sanchez-Gracia A."/>
            <person name="Saranga D.J."/>
            <person name="Sato H."/>
            <person name="Schaeffer S.W."/>
            <person name="Schatz M.C."/>
            <person name="Schlenke T."/>
            <person name="Schwartz R."/>
            <person name="Segarra C."/>
            <person name="Singh R.S."/>
            <person name="Sirot L."/>
            <person name="Sirota M."/>
            <person name="Sisneros N.B."/>
            <person name="Smith C.D."/>
            <person name="Smith T.F."/>
            <person name="Spieth J."/>
            <person name="Stage D.E."/>
            <person name="Stark A."/>
            <person name="Stephan W."/>
            <person name="Strausberg R.L."/>
            <person name="Strempel S."/>
            <person name="Sturgill D."/>
            <person name="Sutton G."/>
            <person name="Sutton G.G."/>
            <person name="Tao W."/>
            <person name="Teichmann S."/>
            <person name="Tobari Y.N."/>
            <person name="Tomimura Y."/>
            <person name="Tsolas J.M."/>
            <person name="Valente V.L."/>
            <person name="Venter E."/>
            <person name="Venter J.C."/>
            <person name="Vicario S."/>
            <person name="Vieira F.G."/>
            <person name="Vilella A.J."/>
            <person name="Villasante A."/>
            <person name="Walenz B."/>
            <person name="Wang J."/>
            <person name="Wasserman M."/>
            <person name="Watts T."/>
            <person name="Wilson D."/>
            <person name="Wilson R.K."/>
            <person name="Wing R.A."/>
            <person name="Wolfner M.F."/>
            <person name="Wong A."/>
            <person name="Wong G.K."/>
            <person name="Wu C.I."/>
            <person name="Wu G."/>
            <person name="Yamamoto D."/>
            <person name="Yang H.P."/>
            <person name="Yang S.P."/>
            <person name="Yorke J.A."/>
            <person name="Yoshida K."/>
            <person name="Zdobnov E."/>
            <person name="Zhang P."/>
            <person name="Zhang Y."/>
            <person name="Zimin A.V."/>
            <person name="Baldwin J."/>
            <person name="Abdouelleil A."/>
            <person name="Abdulkadir J."/>
            <person name="Abebe A."/>
            <person name="Abera B."/>
            <person name="Abreu J."/>
            <person name="Acer S.C."/>
            <person name="Aftuck L."/>
            <person name="Alexander A."/>
            <person name="An P."/>
            <person name="Anderson E."/>
            <person name="Anderson S."/>
            <person name="Arachi H."/>
            <person name="Azer M."/>
            <person name="Bachantsang P."/>
            <person name="Barry A."/>
            <person name="Bayul T."/>
            <person name="Berlin A."/>
            <person name="Bessette D."/>
            <person name="Bloom T."/>
            <person name="Blye J."/>
            <person name="Boguslavskiy L."/>
            <person name="Bonnet C."/>
            <person name="Boukhgalter B."/>
            <person name="Bourzgui I."/>
            <person name="Brown A."/>
            <person name="Cahill P."/>
            <person name="Channer S."/>
            <person name="Cheshatsang Y."/>
            <person name="Chuda L."/>
            <person name="Citroen M."/>
            <person name="Collymore A."/>
            <person name="Cooke P."/>
            <person name="Costello M."/>
            <person name="D'Aco K."/>
            <person name="Daza R."/>
            <person name="De Haan G."/>
            <person name="DeGray S."/>
            <person name="DeMaso C."/>
            <person name="Dhargay N."/>
            <person name="Dooley K."/>
            <person name="Dooley E."/>
            <person name="Doricent M."/>
            <person name="Dorje P."/>
            <person name="Dorjee K."/>
            <person name="Dupes A."/>
            <person name="Elong R."/>
            <person name="Falk J."/>
            <person name="Farina A."/>
            <person name="Faro S."/>
            <person name="Ferguson D."/>
            <person name="Fisher S."/>
            <person name="Foley C.D."/>
            <person name="Franke A."/>
            <person name="Friedrich D."/>
            <person name="Gadbois L."/>
            <person name="Gearin G."/>
            <person name="Gearin C.R."/>
            <person name="Giannoukos G."/>
            <person name="Goode T."/>
            <person name="Graham J."/>
            <person name="Grandbois E."/>
            <person name="Grewal S."/>
            <person name="Gyaltsen K."/>
            <person name="Hafez N."/>
            <person name="Hagos B."/>
            <person name="Hall J."/>
            <person name="Henson C."/>
            <person name="Hollinger A."/>
            <person name="Honan T."/>
            <person name="Huard M.D."/>
            <person name="Hughes L."/>
            <person name="Hurhula B."/>
            <person name="Husby M.E."/>
            <person name="Kamat A."/>
            <person name="Kanga B."/>
            <person name="Kashin S."/>
            <person name="Khazanovich D."/>
            <person name="Kisner P."/>
            <person name="Lance K."/>
            <person name="Lara M."/>
            <person name="Lee W."/>
            <person name="Lennon N."/>
            <person name="Letendre F."/>
            <person name="LeVine R."/>
            <person name="Lipovsky A."/>
            <person name="Liu X."/>
            <person name="Liu J."/>
            <person name="Liu S."/>
            <person name="Lokyitsang T."/>
            <person name="Lokyitsang Y."/>
            <person name="Lubonja R."/>
            <person name="Lui A."/>
            <person name="MacDonald P."/>
            <person name="Magnisalis V."/>
            <person name="Maru K."/>
            <person name="Matthews C."/>
            <person name="McCusker W."/>
            <person name="McDonough S."/>
            <person name="Mehta T."/>
            <person name="Meldrim J."/>
            <person name="Meneus L."/>
            <person name="Mihai O."/>
            <person name="Mihalev A."/>
            <person name="Mihova T."/>
            <person name="Mittelman R."/>
            <person name="Mlenga V."/>
            <person name="Montmayeur A."/>
            <person name="Mulrain L."/>
            <person name="Navidi A."/>
            <person name="Naylor J."/>
            <person name="Negash T."/>
            <person name="Nguyen T."/>
            <person name="Nguyen N."/>
            <person name="Nicol R."/>
            <person name="Norbu C."/>
            <person name="Norbu N."/>
            <person name="Novod N."/>
            <person name="O'Neill B."/>
            <person name="Osman S."/>
            <person name="Markiewicz E."/>
            <person name="Oyono O.L."/>
            <person name="Patti C."/>
            <person name="Phunkhang P."/>
            <person name="Pierre F."/>
            <person name="Priest M."/>
            <person name="Raghuraman S."/>
            <person name="Rege F."/>
            <person name="Reyes R."/>
            <person name="Rise C."/>
            <person name="Rogov P."/>
            <person name="Ross K."/>
            <person name="Ryan E."/>
            <person name="Settipalli S."/>
            <person name="Shea T."/>
            <person name="Sherpa N."/>
            <person name="Shi L."/>
            <person name="Shih D."/>
            <person name="Sparrow T."/>
            <person name="Spaulding J."/>
            <person name="Stalker J."/>
            <person name="Stange-Thomann N."/>
            <person name="Stavropoulos S."/>
            <person name="Stone C."/>
            <person name="Strader C."/>
            <person name="Tesfaye S."/>
            <person name="Thomson T."/>
            <person name="Thoulutsang Y."/>
            <person name="Thoulutsang D."/>
            <person name="Topham K."/>
            <person name="Topping I."/>
            <person name="Tsamla T."/>
            <person name="Vassiliev H."/>
            <person name="Vo A."/>
            <person name="Wangchuk T."/>
            <person name="Wangdi T."/>
            <person name="Weiand M."/>
            <person name="Wilkinson J."/>
            <person name="Wilson A."/>
            <person name="Yadav S."/>
            <person name="Young G."/>
            <person name="Yu Q."/>
            <person name="Zembek L."/>
            <person name="Zhong D."/>
            <person name="Zimmer A."/>
            <person name="Zwirko Z."/>
            <person name="Jaffe D.B."/>
            <person name="Alvarez P."/>
            <person name="Brockman W."/>
            <person name="Butler J."/>
            <person name="Chin C."/>
            <person name="Gnerre S."/>
            <person name="Grabherr M."/>
            <person name="Kleber M."/>
            <person name="Mauceli E."/>
            <person name="MacCallum I."/>
        </authorList>
    </citation>
    <scope>NUCLEOTIDE SEQUENCE [LARGE SCALE GENOMIC DNA]</scope>
    <source>
        <strain evidence="10">Tucson 14030-0811.24</strain>
    </source>
</reference>
<protein>
    <recommendedName>
        <fullName evidence="8">Gustatory receptor</fullName>
    </recommendedName>
</protein>
<evidence type="ECO:0000256" key="8">
    <source>
        <dbReference type="RuleBase" id="RU363108"/>
    </source>
</evidence>
<comment type="function">
    <text evidence="8">Gustatory receptor which mediates acceptance or avoidance behavior, depending on its substrates.</text>
</comment>
<feature type="transmembrane region" description="Helical" evidence="8">
    <location>
        <begin position="225"/>
        <end position="243"/>
    </location>
</feature>
<organism evidence="9 10">
    <name type="scientific">Drosophila willistoni</name>
    <name type="common">Fruit fly</name>
    <dbReference type="NCBI Taxonomy" id="7260"/>
    <lineage>
        <taxon>Eukaryota</taxon>
        <taxon>Metazoa</taxon>
        <taxon>Ecdysozoa</taxon>
        <taxon>Arthropoda</taxon>
        <taxon>Hexapoda</taxon>
        <taxon>Insecta</taxon>
        <taxon>Pterygota</taxon>
        <taxon>Neoptera</taxon>
        <taxon>Endopterygota</taxon>
        <taxon>Diptera</taxon>
        <taxon>Brachycera</taxon>
        <taxon>Muscomorpha</taxon>
        <taxon>Ephydroidea</taxon>
        <taxon>Drosophilidae</taxon>
        <taxon>Drosophila</taxon>
        <taxon>Sophophora</taxon>
    </lineage>
</organism>
<dbReference type="GO" id="GO:0005886">
    <property type="term" value="C:plasma membrane"/>
    <property type="evidence" value="ECO:0007669"/>
    <property type="project" value="UniProtKB-SubCell"/>
</dbReference>
<evidence type="ECO:0000256" key="3">
    <source>
        <dbReference type="ARBA" id="ARBA00022692"/>
    </source>
</evidence>
<dbReference type="PANTHER" id="PTHR21143">
    <property type="entry name" value="INVERTEBRATE GUSTATORY RECEPTOR"/>
    <property type="match status" value="1"/>
</dbReference>
<sequence>MKNFHYYKTCFTRIYALILNAITLVLLPVIFLKAANDIMPFDLYPKLMAITVYVNYVVNYAAIVYTLVSRVYRDKALMQVQRIILKLQRFEIDCYSNELNVSRLLITLFYLKCFTTVYLSVNSLVSFFEWLEFSSLLSVLAALFFNFGINILGSAVFCYFLALWRMSLGFECINREINRIISSSSTASHADLVTLRQLWSVHAQLSRTVLTVNRLYGLQMLVARFYYVTFTVIYGYWGIFFTFDTNTSFWLIIYGSITYIIRTLDFYLLDYICDLVVKYQSPPKHEVTEGKWFKELNSYIIYGNSSRISLWVCGLFKVDRQQWFEMMGAVLSYSVVLMQFHFYLKNTNK</sequence>
<feature type="transmembrane region" description="Helical" evidence="8">
    <location>
        <begin position="140"/>
        <end position="164"/>
    </location>
</feature>
<evidence type="ECO:0000256" key="5">
    <source>
        <dbReference type="ARBA" id="ARBA00023136"/>
    </source>
</evidence>
<dbReference type="FunCoup" id="B4MNK9">
    <property type="interactions" value="14"/>
</dbReference>
<comment type="subcellular location">
    <subcellularLocation>
        <location evidence="1 8">Cell membrane</location>
        <topology evidence="1 8">Multi-pass membrane protein</topology>
    </subcellularLocation>
</comment>
<feature type="transmembrane region" description="Helical" evidence="8">
    <location>
        <begin position="249"/>
        <end position="269"/>
    </location>
</feature>
<evidence type="ECO:0000256" key="4">
    <source>
        <dbReference type="ARBA" id="ARBA00022989"/>
    </source>
</evidence>